<feature type="compositionally biased region" description="Polar residues" evidence="1">
    <location>
        <begin position="80"/>
        <end position="101"/>
    </location>
</feature>
<accession>A0A0M2PUN8</accession>
<dbReference type="AlphaFoldDB" id="A0A0M2PUN8"/>
<comment type="caution">
    <text evidence="2">The sequence shown here is derived from an EMBL/GenBank/DDBJ whole genome shotgun (WGS) entry which is preliminary data.</text>
</comment>
<keyword evidence="3" id="KW-1185">Reference proteome</keyword>
<dbReference type="Proteomes" id="UP000034681">
    <property type="component" value="Unassembled WGS sequence"/>
</dbReference>
<gene>
    <name evidence="2" type="ORF">PROH_19660</name>
</gene>
<sequence>MYNYTLTLSSLELNQLLKILYYQEVIPDQSAISLIAHINKILQQQGAMRSLPDPESYSQDSQALETMAAEIYHRYRENRTPVSDTGTGHHSHQSTRSSPGEDSSLVAVSSLDLVYQQDSGNGKLVPNASGSHDQVLSSIAYSLERMATYFGQQNPLGFSQDPLWRVIYCDGVEGATWYYRDELQRPVLIPTPVLTCKVQRLEFCQRQQSWKMQLYAMGDRPYCLESNYDSSFSKALLLALASLTPTQLQRPLAIESFPIANASNLTCRVYSNGSQVTHRFGSNPQWRDVAGQAMANIEASQGAKLAATATA</sequence>
<protein>
    <submittedName>
        <fullName evidence="2">Uncharacterized protein</fullName>
    </submittedName>
</protein>
<evidence type="ECO:0000313" key="3">
    <source>
        <dbReference type="Proteomes" id="UP000034681"/>
    </source>
</evidence>
<evidence type="ECO:0000256" key="1">
    <source>
        <dbReference type="SAM" id="MobiDB-lite"/>
    </source>
</evidence>
<dbReference type="OrthoDB" id="492128at2"/>
<dbReference type="eggNOG" id="ENOG50337HA">
    <property type="taxonomic scope" value="Bacteria"/>
</dbReference>
<name>A0A0M2PUN8_PROHO</name>
<proteinExistence type="predicted"/>
<reference evidence="2" key="1">
    <citation type="submission" date="2012-04" db="EMBL/GenBank/DDBJ databases">
        <authorList>
            <person name="Borisov I.G."/>
            <person name="Ivanikova N.V."/>
            <person name="Pinevich A.V."/>
        </authorList>
    </citation>
    <scope>NUCLEOTIDE SEQUENCE [LARGE SCALE GENOMIC DNA]</scope>
    <source>
        <strain evidence="2">CALU 1027</strain>
    </source>
</reference>
<dbReference type="EMBL" id="AJTX02000009">
    <property type="protein sequence ID" value="KKI98368.1"/>
    <property type="molecule type" value="Genomic_DNA"/>
</dbReference>
<feature type="region of interest" description="Disordered" evidence="1">
    <location>
        <begin position="79"/>
        <end position="103"/>
    </location>
</feature>
<dbReference type="RefSeq" id="WP_017711965.1">
    <property type="nucleotide sequence ID" value="NZ_KB235935.1"/>
</dbReference>
<evidence type="ECO:0000313" key="2">
    <source>
        <dbReference type="EMBL" id="KKI98368.1"/>
    </source>
</evidence>
<organism evidence="2 3">
    <name type="scientific">Prochlorothrix hollandica PCC 9006 = CALU 1027</name>
    <dbReference type="NCBI Taxonomy" id="317619"/>
    <lineage>
        <taxon>Bacteria</taxon>
        <taxon>Bacillati</taxon>
        <taxon>Cyanobacteriota</taxon>
        <taxon>Cyanophyceae</taxon>
        <taxon>Prochlorotrichales</taxon>
        <taxon>Prochlorotrichaceae</taxon>
        <taxon>Prochlorothrix</taxon>
    </lineage>
</organism>